<organism evidence="8 9">
    <name type="scientific">Tanacetum coccineum</name>
    <dbReference type="NCBI Taxonomy" id="301880"/>
    <lineage>
        <taxon>Eukaryota</taxon>
        <taxon>Viridiplantae</taxon>
        <taxon>Streptophyta</taxon>
        <taxon>Embryophyta</taxon>
        <taxon>Tracheophyta</taxon>
        <taxon>Spermatophyta</taxon>
        <taxon>Magnoliopsida</taxon>
        <taxon>eudicotyledons</taxon>
        <taxon>Gunneridae</taxon>
        <taxon>Pentapetalae</taxon>
        <taxon>asterids</taxon>
        <taxon>campanulids</taxon>
        <taxon>Asterales</taxon>
        <taxon>Asteraceae</taxon>
        <taxon>Asteroideae</taxon>
        <taxon>Anthemideae</taxon>
        <taxon>Anthemidinae</taxon>
        <taxon>Tanacetum</taxon>
    </lineage>
</organism>
<evidence type="ECO:0000256" key="6">
    <source>
        <dbReference type="PROSITE-ProRule" id="PRU10141"/>
    </source>
</evidence>
<feature type="domain" description="Protein kinase" evidence="7">
    <location>
        <begin position="351"/>
        <end position="627"/>
    </location>
</feature>
<dbReference type="PROSITE" id="PS00108">
    <property type="entry name" value="PROTEIN_KINASE_ST"/>
    <property type="match status" value="1"/>
</dbReference>
<feature type="domain" description="Protein kinase" evidence="7">
    <location>
        <begin position="48"/>
        <end position="327"/>
    </location>
</feature>
<feature type="binding site" evidence="6">
    <location>
        <position position="382"/>
    </location>
    <ligand>
        <name>ATP</name>
        <dbReference type="ChEBI" id="CHEBI:30616"/>
    </ligand>
</feature>
<dbReference type="Proteomes" id="UP001151760">
    <property type="component" value="Unassembled WGS sequence"/>
</dbReference>
<comment type="caution">
    <text evidence="8">The sequence shown here is derived from an EMBL/GenBank/DDBJ whole genome shotgun (WGS) entry which is preliminary data.</text>
</comment>
<dbReference type="PANTHER" id="PTHR27003:SF471">
    <property type="entry name" value="VASCULAR ENDOTHELIAL GROWTH FACTOR RECEPTOR 2 (VEGFR2)-RELATED"/>
    <property type="match status" value="1"/>
</dbReference>
<dbReference type="PANTHER" id="PTHR27003">
    <property type="entry name" value="OS07G0166700 PROTEIN"/>
    <property type="match status" value="1"/>
</dbReference>
<evidence type="ECO:0000256" key="2">
    <source>
        <dbReference type="ARBA" id="ARBA00022679"/>
    </source>
</evidence>
<reference evidence="8" key="2">
    <citation type="submission" date="2022-01" db="EMBL/GenBank/DDBJ databases">
        <authorList>
            <person name="Yamashiro T."/>
            <person name="Shiraishi A."/>
            <person name="Satake H."/>
            <person name="Nakayama K."/>
        </authorList>
    </citation>
    <scope>NUCLEOTIDE SEQUENCE</scope>
</reference>
<dbReference type="EMBL" id="BQNB010018692">
    <property type="protein sequence ID" value="GJT77205.1"/>
    <property type="molecule type" value="Genomic_DNA"/>
</dbReference>
<dbReference type="Pfam" id="PF00069">
    <property type="entry name" value="Pkinase"/>
    <property type="match status" value="1"/>
</dbReference>
<dbReference type="Gene3D" id="3.30.200.20">
    <property type="entry name" value="Phosphorylase Kinase, domain 1"/>
    <property type="match status" value="2"/>
</dbReference>
<dbReference type="InterPro" id="IPR000719">
    <property type="entry name" value="Prot_kinase_dom"/>
</dbReference>
<sequence>MLQVNKFEHLRIRLIDIKLATNNFSKESRLQYTNSYIVYKGDLECFDREYVSSLENKKTGELPKRRYNNVRIKRINNANPEAMFHTEIEVLSTCKHKNIVSLLGFCDEGRHKILVYESTDMNTSLQECLGKYPWDKRAAICYFIARGLNYIHNEMEDQKVVIHRQISSKTILLHNEQCIKISGFGLSTFLSSNQDEDAGHLHKNLLDPISDWYMAPEFRETGKATKESDIYSFGLVMFEILCGIPYPLYRRSDAELRSEHWFTYGTIKQKVAQAIKEENYDNKLFLKKGPNEDSLDTFIKITEQCLAVNPQQRPTLQVIIKQLRKALMFQKSHKDHMRMAFKDIESATQNFSRANDIGGGGFGRVYKGKLASEHGSYTIVAKRLDTRLGQGDQQFYNELHILSEYKHENVIGLVGYNNDEQERIIVYEYASKGSLDNYLNDASLTWINRLNICIDVARGLAFLHGGVREHEAVIHRDIKTANILLFDEWKAKVADFGLSLICTISDETDYVIDYPCGTPGYLDPLYQKSRILTKESDIYSFGVVLLEILCGRSTYEVYKHEGRFLLSLVKQRLKEGRLAEVVFNATEDQIVRQSLTTILVVAFRCLHNDREKRPTAQDVLVQLQKALELQVKDVPVSKEP</sequence>
<dbReference type="SUPFAM" id="SSF56112">
    <property type="entry name" value="Protein kinase-like (PK-like)"/>
    <property type="match status" value="2"/>
</dbReference>
<evidence type="ECO:0000313" key="9">
    <source>
        <dbReference type="Proteomes" id="UP001151760"/>
    </source>
</evidence>
<reference evidence="8" key="1">
    <citation type="journal article" date="2022" name="Int. J. Mol. Sci.">
        <title>Draft Genome of Tanacetum Coccineum: Genomic Comparison of Closely Related Tanacetum-Family Plants.</title>
        <authorList>
            <person name="Yamashiro T."/>
            <person name="Shiraishi A."/>
            <person name="Nakayama K."/>
            <person name="Satake H."/>
        </authorList>
    </citation>
    <scope>NUCLEOTIDE SEQUENCE</scope>
</reference>
<protein>
    <submittedName>
        <fullName evidence="8">Kinase RLK-Pelle-LRR-I-1 family protein</fullName>
    </submittedName>
</protein>
<evidence type="ECO:0000259" key="7">
    <source>
        <dbReference type="PROSITE" id="PS50011"/>
    </source>
</evidence>
<dbReference type="Pfam" id="PF07714">
    <property type="entry name" value="PK_Tyr_Ser-Thr"/>
    <property type="match status" value="1"/>
</dbReference>
<evidence type="ECO:0000256" key="5">
    <source>
        <dbReference type="ARBA" id="ARBA00022840"/>
    </source>
</evidence>
<dbReference type="InterPro" id="IPR011009">
    <property type="entry name" value="Kinase-like_dom_sf"/>
</dbReference>
<dbReference type="PROSITE" id="PS50011">
    <property type="entry name" value="PROTEIN_KINASE_DOM"/>
    <property type="match status" value="2"/>
</dbReference>
<keyword evidence="9" id="KW-1185">Reference proteome</keyword>
<keyword evidence="5 6" id="KW-0067">ATP-binding</keyword>
<dbReference type="SMART" id="SM00220">
    <property type="entry name" value="S_TKc"/>
    <property type="match status" value="2"/>
</dbReference>
<keyword evidence="4 8" id="KW-0418">Kinase</keyword>
<name>A0ABQ5GPM3_9ASTR</name>
<evidence type="ECO:0000256" key="4">
    <source>
        <dbReference type="ARBA" id="ARBA00022777"/>
    </source>
</evidence>
<evidence type="ECO:0000256" key="3">
    <source>
        <dbReference type="ARBA" id="ARBA00022741"/>
    </source>
</evidence>
<dbReference type="GO" id="GO:0016301">
    <property type="term" value="F:kinase activity"/>
    <property type="evidence" value="ECO:0007669"/>
    <property type="project" value="UniProtKB-KW"/>
</dbReference>
<gene>
    <name evidence="8" type="ORF">Tco_1043930</name>
</gene>
<dbReference type="InterPro" id="IPR045272">
    <property type="entry name" value="ANXUR1/2-like"/>
</dbReference>
<dbReference type="InterPro" id="IPR001245">
    <property type="entry name" value="Ser-Thr/Tyr_kinase_cat_dom"/>
</dbReference>
<dbReference type="Gene3D" id="1.10.510.10">
    <property type="entry name" value="Transferase(Phosphotransferase) domain 1"/>
    <property type="match status" value="2"/>
</dbReference>
<dbReference type="PROSITE" id="PS00107">
    <property type="entry name" value="PROTEIN_KINASE_ATP"/>
    <property type="match status" value="1"/>
</dbReference>
<evidence type="ECO:0000313" key="8">
    <source>
        <dbReference type="EMBL" id="GJT77205.1"/>
    </source>
</evidence>
<keyword evidence="1" id="KW-0723">Serine/threonine-protein kinase</keyword>
<keyword evidence="3 6" id="KW-0547">Nucleotide-binding</keyword>
<keyword evidence="2" id="KW-0808">Transferase</keyword>
<accession>A0ABQ5GPM3</accession>
<dbReference type="InterPro" id="IPR008271">
    <property type="entry name" value="Ser/Thr_kinase_AS"/>
</dbReference>
<evidence type="ECO:0000256" key="1">
    <source>
        <dbReference type="ARBA" id="ARBA00022527"/>
    </source>
</evidence>
<proteinExistence type="predicted"/>
<dbReference type="InterPro" id="IPR017441">
    <property type="entry name" value="Protein_kinase_ATP_BS"/>
</dbReference>